<reference evidence="1 2" key="1">
    <citation type="submission" date="2011-01" db="EMBL/GenBank/DDBJ databases">
        <authorList>
            <person name="Muzny D."/>
            <person name="Qin X."/>
            <person name="Deng J."/>
            <person name="Jiang H."/>
            <person name="Liu Y."/>
            <person name="Qu J."/>
            <person name="Song X.-Z."/>
            <person name="Zhang L."/>
            <person name="Thornton R."/>
            <person name="Coyle M."/>
            <person name="Francisco L."/>
            <person name="Jackson L."/>
            <person name="Javaid M."/>
            <person name="Korchina V."/>
            <person name="Kovar C."/>
            <person name="Mata R."/>
            <person name="Mathew T."/>
            <person name="Ngo R."/>
            <person name="Nguyen L."/>
            <person name="Nguyen N."/>
            <person name="Okwuonu G."/>
            <person name="Ongeri F."/>
            <person name="Pham C."/>
            <person name="Simmons D."/>
            <person name="Wilczek-Boney K."/>
            <person name="Hale W."/>
            <person name="Jakkamsetti A."/>
            <person name="Pham P."/>
            <person name="Ruth R."/>
            <person name="San Lucas F."/>
            <person name="Warren J."/>
            <person name="Zhang J."/>
            <person name="Zhao Z."/>
            <person name="Zhou C."/>
            <person name="Zhu D."/>
            <person name="Lee S."/>
            <person name="Bess C."/>
            <person name="Blankenburg K."/>
            <person name="Forbes L."/>
            <person name="Fu Q."/>
            <person name="Gubbala S."/>
            <person name="Hirani K."/>
            <person name="Jayaseelan J.C."/>
            <person name="Lara F."/>
            <person name="Munidasa M."/>
            <person name="Palculict T."/>
            <person name="Patil S."/>
            <person name="Pu L.-L."/>
            <person name="Saada N."/>
            <person name="Tang L."/>
            <person name="Weissenberger G."/>
            <person name="Zhu Y."/>
            <person name="Hemphill L."/>
            <person name="Shang Y."/>
            <person name="Youmans B."/>
            <person name="Ayvaz T."/>
            <person name="Ross M."/>
            <person name="Santibanez J."/>
            <person name="Aqrawi P."/>
            <person name="Gross S."/>
            <person name="Joshi V."/>
            <person name="Fowler G."/>
            <person name="Nazareth L."/>
            <person name="Reid J."/>
            <person name="Worley K."/>
            <person name="Petrosino J."/>
            <person name="Highlander S."/>
            <person name="Gibbs R."/>
        </authorList>
    </citation>
    <scope>NUCLEOTIDE SEQUENCE [LARGE SCALE GENOMIC DNA]</scope>
    <source>
        <strain evidence="1 2">ATCC 25976</strain>
    </source>
</reference>
<gene>
    <name evidence="1" type="ORF">HMPREF0027_0847</name>
</gene>
<dbReference type="HOGENOM" id="CLU_1357116_0_0_6"/>
<dbReference type="AlphaFoldDB" id="E8KG80"/>
<evidence type="ECO:0000313" key="2">
    <source>
        <dbReference type="Proteomes" id="UP000005467"/>
    </source>
</evidence>
<protein>
    <submittedName>
        <fullName evidence="1">Uncharacterized protein</fullName>
    </submittedName>
</protein>
<dbReference type="Gene3D" id="6.10.140.2190">
    <property type="match status" value="1"/>
</dbReference>
<dbReference type="EMBL" id="AEVG01000058">
    <property type="protein sequence ID" value="EFX92091.1"/>
    <property type="molecule type" value="Genomic_DNA"/>
</dbReference>
<sequence>GEDVVITLYGSLGDDRSGIGVYNSVGFNEIAKLVKIADGVYQGKGRWTKPTRNGNDITPLNTHLNVYFYPNTGTSVNSISKIKLERGTLGTDWSAAPEDKVSMTGNETVSGVKTFRQSLEMNYRSVIRRNLGAYYNPYHLLIDDAIDLASALDRYKTIGEINFTAGEAGRPDGRVKSIVRAGVDVDKSGYLELGTTCCVMQ</sequence>
<comment type="caution">
    <text evidence="1">The sequence shown here is derived from an EMBL/GenBank/DDBJ whole genome shotgun (WGS) entry which is preliminary data.</text>
</comment>
<feature type="non-terminal residue" evidence="1">
    <location>
        <position position="1"/>
    </location>
</feature>
<dbReference type="Proteomes" id="UP000005467">
    <property type="component" value="Unassembled WGS sequence"/>
</dbReference>
<name>E8KG80_9PAST</name>
<organism evidence="1 2">
    <name type="scientific">Actinobacillus ureae ATCC 25976</name>
    <dbReference type="NCBI Taxonomy" id="887324"/>
    <lineage>
        <taxon>Bacteria</taxon>
        <taxon>Pseudomonadati</taxon>
        <taxon>Pseudomonadota</taxon>
        <taxon>Gammaproteobacteria</taxon>
        <taxon>Pasteurellales</taxon>
        <taxon>Pasteurellaceae</taxon>
        <taxon>Actinobacillus</taxon>
    </lineage>
</organism>
<accession>E8KG80</accession>
<keyword evidence="2" id="KW-1185">Reference proteome</keyword>
<proteinExistence type="predicted"/>
<evidence type="ECO:0000313" key="1">
    <source>
        <dbReference type="EMBL" id="EFX92091.1"/>
    </source>
</evidence>